<evidence type="ECO:0000256" key="14">
    <source>
        <dbReference type="PIRSR" id="PIRSR000517-1"/>
    </source>
</evidence>
<dbReference type="PRINTS" id="PR00753">
    <property type="entry name" value="ACCSYNTHASE"/>
</dbReference>
<evidence type="ECO:0000256" key="6">
    <source>
        <dbReference type="ARBA" id="ARBA00015959"/>
    </source>
</evidence>
<dbReference type="InterPro" id="IPR015422">
    <property type="entry name" value="PyrdxlP-dep_Trfase_small"/>
</dbReference>
<keyword evidence="11" id="KW-0585">Phenylalanine catabolism</keyword>
<dbReference type="GO" id="GO:0030170">
    <property type="term" value="F:pyridoxal phosphate binding"/>
    <property type="evidence" value="ECO:0007669"/>
    <property type="project" value="InterPro"/>
</dbReference>
<dbReference type="InterPro" id="IPR005958">
    <property type="entry name" value="TyrNic_aminoTrfase"/>
</dbReference>
<dbReference type="Proteomes" id="UP000749559">
    <property type="component" value="Unassembled WGS sequence"/>
</dbReference>
<evidence type="ECO:0000313" key="17">
    <source>
        <dbReference type="Proteomes" id="UP000749559"/>
    </source>
</evidence>
<keyword evidence="17" id="KW-1185">Reference proteome</keyword>
<comment type="catalytic activity">
    <reaction evidence="12 13">
        <text>L-tyrosine + 2-oxoglutarate = 3-(4-hydroxyphenyl)pyruvate + L-glutamate</text>
        <dbReference type="Rhea" id="RHEA:15093"/>
        <dbReference type="ChEBI" id="CHEBI:16810"/>
        <dbReference type="ChEBI" id="CHEBI:29985"/>
        <dbReference type="ChEBI" id="CHEBI:36242"/>
        <dbReference type="ChEBI" id="CHEBI:58315"/>
        <dbReference type="EC" id="2.6.1.5"/>
    </reaction>
</comment>
<evidence type="ECO:0000256" key="2">
    <source>
        <dbReference type="ARBA" id="ARBA00005203"/>
    </source>
</evidence>
<dbReference type="CDD" id="cd00609">
    <property type="entry name" value="AAT_like"/>
    <property type="match status" value="1"/>
</dbReference>
<evidence type="ECO:0000256" key="10">
    <source>
        <dbReference type="ARBA" id="ARBA00022898"/>
    </source>
</evidence>
<dbReference type="GO" id="GO:0006559">
    <property type="term" value="P:L-phenylalanine catabolic process"/>
    <property type="evidence" value="ECO:0007669"/>
    <property type="project" value="UniProtKB-UniRule"/>
</dbReference>
<dbReference type="InterPro" id="IPR015421">
    <property type="entry name" value="PyrdxlP-dep_Trfase_major"/>
</dbReference>
<dbReference type="InterPro" id="IPR004838">
    <property type="entry name" value="NHTrfase_class1_PyrdxlP-BS"/>
</dbReference>
<keyword evidence="10 13" id="KW-0663">Pyridoxal phosphate</keyword>
<dbReference type="Gene3D" id="3.90.1150.10">
    <property type="entry name" value="Aspartate Aminotransferase, domain 1"/>
    <property type="match status" value="1"/>
</dbReference>
<dbReference type="PANTHER" id="PTHR45744:SF2">
    <property type="entry name" value="TYROSINE AMINOTRANSFERASE"/>
    <property type="match status" value="1"/>
</dbReference>
<evidence type="ECO:0000256" key="12">
    <source>
        <dbReference type="ARBA" id="ARBA00047798"/>
    </source>
</evidence>
<keyword evidence="7" id="KW-0032">Aminotransferase</keyword>
<dbReference type="PANTHER" id="PTHR45744">
    <property type="entry name" value="TYROSINE AMINOTRANSFERASE"/>
    <property type="match status" value="1"/>
</dbReference>
<comment type="subunit">
    <text evidence="4 13">Homodimer.</text>
</comment>
<evidence type="ECO:0000256" key="11">
    <source>
        <dbReference type="ARBA" id="ARBA00023232"/>
    </source>
</evidence>
<keyword evidence="9" id="KW-0828">Tyrosine catabolism</keyword>
<dbReference type="PROSITE" id="PS00105">
    <property type="entry name" value="AA_TRANSFER_CLASS_1"/>
    <property type="match status" value="1"/>
</dbReference>
<evidence type="ECO:0000256" key="4">
    <source>
        <dbReference type="ARBA" id="ARBA00011738"/>
    </source>
</evidence>
<dbReference type="AlphaFoldDB" id="A0A8J1UPY0"/>
<dbReference type="Gene3D" id="3.40.640.10">
    <property type="entry name" value="Type I PLP-dependent aspartate aminotransferase-like (Major domain)"/>
    <property type="match status" value="1"/>
</dbReference>
<dbReference type="PIRSF" id="PIRSF000517">
    <property type="entry name" value="Tyr_transaminase"/>
    <property type="match status" value="1"/>
</dbReference>
<dbReference type="EMBL" id="CAIIXF020000003">
    <property type="protein sequence ID" value="CAH1780455.1"/>
    <property type="molecule type" value="Genomic_DNA"/>
</dbReference>
<dbReference type="Pfam" id="PF00155">
    <property type="entry name" value="Aminotran_1_2"/>
    <property type="match status" value="1"/>
</dbReference>
<dbReference type="EC" id="2.6.1.5" evidence="5 13"/>
<dbReference type="InterPro" id="IPR015424">
    <property type="entry name" value="PyrdxlP-dep_Trfase"/>
</dbReference>
<sequence>MDQPTGRKRKAAWNIPATRIAKNTHNPIRKIVDGMKLTPNPSKQMIALSIGDPTVFGNHPLATEITDAVIKSAKSEKNNGYAPSVGYEKSRAAVAAYYTCEEAPLTSKDVIFASGCSGAIEMCISVLAEPGQNILIPRPGFSLYKTIAESQDIITKQYNLLPERSWEADLDHMESLIDGSTACIVVTNPSNPCGSVYSQEHIHDILRIAERNKVPIIADEIYADFVFPGEKYFSMASQTCDVPILSCGGLTKRYLVPGWRMGWITIHDRHDIFAQEVRQGLTNLSQRILGPNTIIQGALPDILKLTPKSFFDETIASVKKVCDITYAAMTTIPGLKPVRPSGAMYMMIGIEMDKFPKFKNDVEFTEAMVTEQSVFCLPATAFGISNFFRVVLTVPDDKMITACERIREFCATHYCTSNGNGVCEIKMDIHEMETIPVAQTA</sequence>
<feature type="domain" description="Aminotransferase class I/classII large" evidence="15">
    <location>
        <begin position="44"/>
        <end position="406"/>
    </location>
</feature>
<dbReference type="SUPFAM" id="SSF53383">
    <property type="entry name" value="PLP-dependent transferases"/>
    <property type="match status" value="1"/>
</dbReference>
<proteinExistence type="inferred from homology"/>
<comment type="cofactor">
    <cofactor evidence="1 13 14">
        <name>pyridoxal 5'-phosphate</name>
        <dbReference type="ChEBI" id="CHEBI:597326"/>
    </cofactor>
</comment>
<dbReference type="FunFam" id="3.40.640.10:FF:000048">
    <property type="entry name" value="tyrosine aminotransferase"/>
    <property type="match status" value="1"/>
</dbReference>
<dbReference type="GO" id="GO:0006572">
    <property type="term" value="P:L-tyrosine catabolic process"/>
    <property type="evidence" value="ECO:0007669"/>
    <property type="project" value="UniProtKB-KW"/>
</dbReference>
<comment type="pathway">
    <text evidence="2 13">Amino-acid degradation; L-phenylalanine degradation; acetoacetate and fumarate from L-phenylalanine: step 2/6.</text>
</comment>
<gene>
    <name evidence="16" type="ORF">OFUS_LOCUS7148</name>
</gene>
<accession>A0A8J1UPY0</accession>
<evidence type="ECO:0000256" key="9">
    <source>
        <dbReference type="ARBA" id="ARBA00022878"/>
    </source>
</evidence>
<name>A0A8J1UPY0_OWEFU</name>
<dbReference type="NCBIfam" id="TIGR01264">
    <property type="entry name" value="tyr_amTase_E"/>
    <property type="match status" value="1"/>
</dbReference>
<keyword evidence="8" id="KW-0808">Transferase</keyword>
<reference evidence="16" key="1">
    <citation type="submission" date="2022-03" db="EMBL/GenBank/DDBJ databases">
        <authorList>
            <person name="Martin C."/>
        </authorList>
    </citation>
    <scope>NUCLEOTIDE SEQUENCE</scope>
</reference>
<dbReference type="GO" id="GO:0004838">
    <property type="term" value="F:L-tyrosine-2-oxoglutarate transaminase activity"/>
    <property type="evidence" value="ECO:0007669"/>
    <property type="project" value="UniProtKB-UniRule"/>
</dbReference>
<dbReference type="UniPathway" id="UPA00139">
    <property type="reaction ID" value="UER00338"/>
</dbReference>
<comment type="caution">
    <text evidence="16">The sequence shown here is derived from an EMBL/GenBank/DDBJ whole genome shotgun (WGS) entry which is preliminary data.</text>
</comment>
<dbReference type="InterPro" id="IPR004839">
    <property type="entry name" value="Aminotransferase_I/II_large"/>
</dbReference>
<evidence type="ECO:0000256" key="5">
    <source>
        <dbReference type="ARBA" id="ARBA00012749"/>
    </source>
</evidence>
<evidence type="ECO:0000256" key="1">
    <source>
        <dbReference type="ARBA" id="ARBA00001933"/>
    </source>
</evidence>
<dbReference type="InterPro" id="IPR005957">
    <property type="entry name" value="Tyrosine_aminoTrfase"/>
</dbReference>
<comment type="similarity">
    <text evidence="3 13">Belongs to the class-I pyridoxal-phosphate-dependent aminotransferase family.</text>
</comment>
<evidence type="ECO:0000256" key="8">
    <source>
        <dbReference type="ARBA" id="ARBA00022679"/>
    </source>
</evidence>
<dbReference type="NCBIfam" id="TIGR01265">
    <property type="entry name" value="tyr_nico_aTase"/>
    <property type="match status" value="1"/>
</dbReference>
<organism evidence="16 17">
    <name type="scientific">Owenia fusiformis</name>
    <name type="common">Polychaete worm</name>
    <dbReference type="NCBI Taxonomy" id="6347"/>
    <lineage>
        <taxon>Eukaryota</taxon>
        <taxon>Metazoa</taxon>
        <taxon>Spiralia</taxon>
        <taxon>Lophotrochozoa</taxon>
        <taxon>Annelida</taxon>
        <taxon>Polychaeta</taxon>
        <taxon>Sedentaria</taxon>
        <taxon>Canalipalpata</taxon>
        <taxon>Sabellida</taxon>
        <taxon>Oweniida</taxon>
        <taxon>Oweniidae</taxon>
        <taxon>Owenia</taxon>
    </lineage>
</organism>
<feature type="modified residue" description="N6-(pyridoxal phosphate)lysine" evidence="14">
    <location>
        <position position="252"/>
    </location>
</feature>
<evidence type="ECO:0000256" key="7">
    <source>
        <dbReference type="ARBA" id="ARBA00022576"/>
    </source>
</evidence>
<evidence type="ECO:0000256" key="3">
    <source>
        <dbReference type="ARBA" id="ARBA00007441"/>
    </source>
</evidence>
<evidence type="ECO:0000259" key="15">
    <source>
        <dbReference type="Pfam" id="PF00155"/>
    </source>
</evidence>
<protein>
    <recommendedName>
        <fullName evidence="6 13">Tyrosine aminotransferase</fullName>
        <shortName evidence="13">TAT</shortName>
        <ecNumber evidence="5 13">2.6.1.5</ecNumber>
    </recommendedName>
</protein>
<evidence type="ECO:0000256" key="13">
    <source>
        <dbReference type="PIRNR" id="PIRNR000517"/>
    </source>
</evidence>
<comment type="function">
    <text evidence="13">Transaminase involved in tyrosine breakdown. Converts tyrosine to p-hydroxyphenylpyruvate.</text>
</comment>
<evidence type="ECO:0000313" key="16">
    <source>
        <dbReference type="EMBL" id="CAH1780455.1"/>
    </source>
</evidence>
<dbReference type="OrthoDB" id="7042322at2759"/>